<keyword evidence="1" id="KW-0812">Transmembrane</keyword>
<dbReference type="Proteomes" id="UP000264006">
    <property type="component" value="Chromosome"/>
</dbReference>
<gene>
    <name evidence="2" type="ORF">DVS28_a0584</name>
</gene>
<feature type="transmembrane region" description="Helical" evidence="1">
    <location>
        <begin position="40"/>
        <end position="61"/>
    </location>
</feature>
<keyword evidence="1" id="KW-1133">Transmembrane helix</keyword>
<dbReference type="KEGG" id="euz:DVS28_a0584"/>
<name>A0A346XSU2_9ACTN</name>
<evidence type="ECO:0000313" key="2">
    <source>
        <dbReference type="EMBL" id="AXV05289.1"/>
    </source>
</evidence>
<reference evidence="2 3" key="1">
    <citation type="submission" date="2018-09" db="EMBL/GenBank/DDBJ databases">
        <title>Complete genome sequence of Euzebya sp. DY32-46 isolated from seawater of Pacific Ocean.</title>
        <authorList>
            <person name="Xu L."/>
            <person name="Wu Y.-H."/>
            <person name="Xu X.-W."/>
        </authorList>
    </citation>
    <scope>NUCLEOTIDE SEQUENCE [LARGE SCALE GENOMIC DNA]</scope>
    <source>
        <strain evidence="2 3">DY32-46</strain>
    </source>
</reference>
<evidence type="ECO:0000313" key="3">
    <source>
        <dbReference type="Proteomes" id="UP000264006"/>
    </source>
</evidence>
<sequence length="181" mass="18599">MTASPVTPAARALYSSSGVVLIEDGPLVVVADRKLVGPAVGAFVVGMVWVIAVGGMTAAAATGDLPLHPLVAILAPSVVLLPLLAVFVRALQTARRRPLQELAVSAVFDRAAGLLLDPTGRPIAPLTHVRVGRRVQIGSSSPALVARMPDRTMVLARPSPFAGGMGDLDRVLVVAIGQPAQ</sequence>
<dbReference type="EMBL" id="CP031165">
    <property type="protein sequence ID" value="AXV05289.1"/>
    <property type="molecule type" value="Genomic_DNA"/>
</dbReference>
<keyword evidence="1" id="KW-0472">Membrane</keyword>
<evidence type="ECO:0000256" key="1">
    <source>
        <dbReference type="SAM" id="Phobius"/>
    </source>
</evidence>
<protein>
    <submittedName>
        <fullName evidence="2">Uncharacterized protein</fullName>
    </submittedName>
</protein>
<organism evidence="2 3">
    <name type="scientific">Euzebya pacifica</name>
    <dbReference type="NCBI Taxonomy" id="1608957"/>
    <lineage>
        <taxon>Bacteria</taxon>
        <taxon>Bacillati</taxon>
        <taxon>Actinomycetota</taxon>
        <taxon>Nitriliruptoria</taxon>
        <taxon>Euzebyales</taxon>
    </lineage>
</organism>
<dbReference type="RefSeq" id="WP_164709855.1">
    <property type="nucleotide sequence ID" value="NZ_CP031165.1"/>
</dbReference>
<feature type="transmembrane region" description="Helical" evidence="1">
    <location>
        <begin position="67"/>
        <end position="88"/>
    </location>
</feature>
<dbReference type="AlphaFoldDB" id="A0A346XSU2"/>
<accession>A0A346XSU2</accession>
<proteinExistence type="predicted"/>
<keyword evidence="3" id="KW-1185">Reference proteome</keyword>